<reference evidence="2" key="1">
    <citation type="submission" date="2023-07" db="EMBL/GenBank/DDBJ databases">
        <title>Shewanella mangrovi sp. nov., an acetaldehyde- degrading bacterium isolated from mangrove sediment.</title>
        <authorList>
            <person name="Liu Y."/>
        </authorList>
    </citation>
    <scope>NUCLEOTIDE SEQUENCE [LARGE SCALE GENOMIC DNA]</scope>
    <source>
        <strain evidence="2">C32</strain>
    </source>
</reference>
<proteinExistence type="predicted"/>
<dbReference type="InterPro" id="IPR022090">
    <property type="entry name" value="DUF3634"/>
</dbReference>
<sequence>MANLIKLLALAAILWAIYKLVFGRKPKNIIFEMHFKNGHLQQHSGKIPERFAKECRAIAKKGKLNCVVRAQDLQPVKLHVSPSAGAKYAEQIHAAFPHQQYQNSPAKA</sequence>
<name>A0ABT2FFD3_9GAMM</name>
<accession>A0ABT2FFD3</accession>
<organism evidence="1 2">
    <name type="scientific">Shewanella electrica</name>
    <dbReference type="NCBI Taxonomy" id="515560"/>
    <lineage>
        <taxon>Bacteria</taxon>
        <taxon>Pseudomonadati</taxon>
        <taxon>Pseudomonadota</taxon>
        <taxon>Gammaproteobacteria</taxon>
        <taxon>Alteromonadales</taxon>
        <taxon>Shewanellaceae</taxon>
        <taxon>Shewanella</taxon>
    </lineage>
</organism>
<protein>
    <submittedName>
        <fullName evidence="1">DUF3634 family protein</fullName>
    </submittedName>
</protein>
<dbReference type="RefSeq" id="WP_238894344.1">
    <property type="nucleotide sequence ID" value="NZ_JAKOGG010000001.1"/>
</dbReference>
<evidence type="ECO:0000313" key="1">
    <source>
        <dbReference type="EMBL" id="MCS4554983.1"/>
    </source>
</evidence>
<dbReference type="Proteomes" id="UP001201549">
    <property type="component" value="Unassembled WGS sequence"/>
</dbReference>
<keyword evidence="2" id="KW-1185">Reference proteome</keyword>
<comment type="caution">
    <text evidence="1">The sequence shown here is derived from an EMBL/GenBank/DDBJ whole genome shotgun (WGS) entry which is preliminary data.</text>
</comment>
<evidence type="ECO:0000313" key="2">
    <source>
        <dbReference type="Proteomes" id="UP001201549"/>
    </source>
</evidence>
<dbReference type="Pfam" id="PF12321">
    <property type="entry name" value="DUF3634"/>
    <property type="match status" value="1"/>
</dbReference>
<dbReference type="EMBL" id="JAKOGG010000001">
    <property type="protein sequence ID" value="MCS4554983.1"/>
    <property type="molecule type" value="Genomic_DNA"/>
</dbReference>
<gene>
    <name evidence="1" type="ORF">L9G74_00850</name>
</gene>